<dbReference type="GeneID" id="54484628"/>
<sequence>MSSFLSLCCFGSSTALDEREAPRANRISRAEQKRWSGEITQMSEALRSNDTISRLPTAADMDRAEAIRKARTNRMSRFENNPTLSHSFRRASFDSDTSDDSSTASGASSSRRPSFVESIESSRRTSVSTHRSSPRPSYGSADSFDDPKQKNRISQALSINSGRMSQARRSTIHRDSMARSISNRNSFFADMFRKDQEPMEEPDPAMKRISAHGHDIEKLLRKEHEQQIKNTTDPDERRQAVARERKRRAYWNRAQGHNPGR</sequence>
<keyword evidence="3" id="KW-1185">Reference proteome</keyword>
<proteinExistence type="predicted"/>
<dbReference type="AlphaFoldDB" id="A0A6A6WEG0"/>
<evidence type="ECO:0000313" key="3">
    <source>
        <dbReference type="Proteomes" id="UP000799437"/>
    </source>
</evidence>
<feature type="compositionally biased region" description="Low complexity" evidence="1">
    <location>
        <begin position="124"/>
        <end position="137"/>
    </location>
</feature>
<feature type="region of interest" description="Disordered" evidence="1">
    <location>
        <begin position="44"/>
        <end position="178"/>
    </location>
</feature>
<feature type="compositionally biased region" description="Polar residues" evidence="1">
    <location>
        <begin position="75"/>
        <end position="86"/>
    </location>
</feature>
<evidence type="ECO:0000313" key="2">
    <source>
        <dbReference type="EMBL" id="KAF2760380.1"/>
    </source>
</evidence>
<feature type="compositionally biased region" description="Basic and acidic residues" evidence="1">
    <location>
        <begin position="225"/>
        <end position="243"/>
    </location>
</feature>
<organism evidence="2 3">
    <name type="scientific">Pseudovirgaria hyperparasitica</name>
    <dbReference type="NCBI Taxonomy" id="470096"/>
    <lineage>
        <taxon>Eukaryota</taxon>
        <taxon>Fungi</taxon>
        <taxon>Dikarya</taxon>
        <taxon>Ascomycota</taxon>
        <taxon>Pezizomycotina</taxon>
        <taxon>Dothideomycetes</taxon>
        <taxon>Dothideomycetes incertae sedis</taxon>
        <taxon>Acrospermales</taxon>
        <taxon>Acrospermaceae</taxon>
        <taxon>Pseudovirgaria</taxon>
    </lineage>
</organism>
<dbReference type="Proteomes" id="UP000799437">
    <property type="component" value="Unassembled WGS sequence"/>
</dbReference>
<feature type="compositionally biased region" description="Polar residues" evidence="1">
    <location>
        <begin position="44"/>
        <end position="54"/>
    </location>
</feature>
<evidence type="ECO:0000256" key="1">
    <source>
        <dbReference type="SAM" id="MobiDB-lite"/>
    </source>
</evidence>
<name>A0A6A6WEG0_9PEZI</name>
<reference evidence="2" key="1">
    <citation type="journal article" date="2020" name="Stud. Mycol.">
        <title>101 Dothideomycetes genomes: a test case for predicting lifestyles and emergence of pathogens.</title>
        <authorList>
            <person name="Haridas S."/>
            <person name="Albert R."/>
            <person name="Binder M."/>
            <person name="Bloem J."/>
            <person name="Labutti K."/>
            <person name="Salamov A."/>
            <person name="Andreopoulos B."/>
            <person name="Baker S."/>
            <person name="Barry K."/>
            <person name="Bills G."/>
            <person name="Bluhm B."/>
            <person name="Cannon C."/>
            <person name="Castanera R."/>
            <person name="Culley D."/>
            <person name="Daum C."/>
            <person name="Ezra D."/>
            <person name="Gonzalez J."/>
            <person name="Henrissat B."/>
            <person name="Kuo A."/>
            <person name="Liang C."/>
            <person name="Lipzen A."/>
            <person name="Lutzoni F."/>
            <person name="Magnuson J."/>
            <person name="Mondo S."/>
            <person name="Nolan M."/>
            <person name="Ohm R."/>
            <person name="Pangilinan J."/>
            <person name="Park H.-J."/>
            <person name="Ramirez L."/>
            <person name="Alfaro M."/>
            <person name="Sun H."/>
            <person name="Tritt A."/>
            <person name="Yoshinaga Y."/>
            <person name="Zwiers L.-H."/>
            <person name="Turgeon B."/>
            <person name="Goodwin S."/>
            <person name="Spatafora J."/>
            <person name="Crous P."/>
            <person name="Grigoriev I."/>
        </authorList>
    </citation>
    <scope>NUCLEOTIDE SEQUENCE</scope>
    <source>
        <strain evidence="2">CBS 121739</strain>
    </source>
</reference>
<feature type="compositionally biased region" description="Low complexity" evidence="1">
    <location>
        <begin position="100"/>
        <end position="115"/>
    </location>
</feature>
<feature type="compositionally biased region" description="Polar residues" evidence="1">
    <location>
        <begin position="152"/>
        <end position="169"/>
    </location>
</feature>
<dbReference type="EMBL" id="ML996568">
    <property type="protein sequence ID" value="KAF2760380.1"/>
    <property type="molecule type" value="Genomic_DNA"/>
</dbReference>
<protein>
    <submittedName>
        <fullName evidence="2">Uncharacterized protein</fullName>
    </submittedName>
</protein>
<gene>
    <name evidence="2" type="ORF">EJ05DRAFT_474266</name>
</gene>
<dbReference type="RefSeq" id="XP_033602831.1">
    <property type="nucleotide sequence ID" value="XM_033743574.1"/>
</dbReference>
<accession>A0A6A6WEG0</accession>
<feature type="region of interest" description="Disordered" evidence="1">
    <location>
        <begin position="225"/>
        <end position="261"/>
    </location>
</feature>